<keyword evidence="3" id="KW-1185">Reference proteome</keyword>
<evidence type="ECO:0000256" key="1">
    <source>
        <dbReference type="SAM" id="MobiDB-lite"/>
    </source>
</evidence>
<dbReference type="Gene3D" id="2.40.70.10">
    <property type="entry name" value="Acid Proteases"/>
    <property type="match status" value="1"/>
</dbReference>
<evidence type="ECO:0000313" key="2">
    <source>
        <dbReference type="EMBL" id="KAL2057579.1"/>
    </source>
</evidence>
<proteinExistence type="predicted"/>
<protein>
    <recommendedName>
        <fullName evidence="4">Peptidase A2 domain-containing protein</fullName>
    </recommendedName>
</protein>
<organism evidence="2 3">
    <name type="scientific">Lepraria finkii</name>
    <dbReference type="NCBI Taxonomy" id="1340010"/>
    <lineage>
        <taxon>Eukaryota</taxon>
        <taxon>Fungi</taxon>
        <taxon>Dikarya</taxon>
        <taxon>Ascomycota</taxon>
        <taxon>Pezizomycotina</taxon>
        <taxon>Lecanoromycetes</taxon>
        <taxon>OSLEUM clade</taxon>
        <taxon>Lecanoromycetidae</taxon>
        <taxon>Lecanorales</taxon>
        <taxon>Lecanorineae</taxon>
        <taxon>Stereocaulaceae</taxon>
        <taxon>Lepraria</taxon>
    </lineage>
</organism>
<accession>A0ABR4BID3</accession>
<feature type="compositionally biased region" description="Acidic residues" evidence="1">
    <location>
        <begin position="100"/>
        <end position="111"/>
    </location>
</feature>
<name>A0ABR4BID3_9LECA</name>
<dbReference type="EMBL" id="JBHFEH010000004">
    <property type="protein sequence ID" value="KAL2057579.1"/>
    <property type="molecule type" value="Genomic_DNA"/>
</dbReference>
<feature type="compositionally biased region" description="Basic residues" evidence="1">
    <location>
        <begin position="364"/>
        <end position="373"/>
    </location>
</feature>
<evidence type="ECO:0008006" key="4">
    <source>
        <dbReference type="Google" id="ProtNLM"/>
    </source>
</evidence>
<evidence type="ECO:0000313" key="3">
    <source>
        <dbReference type="Proteomes" id="UP001590951"/>
    </source>
</evidence>
<feature type="region of interest" description="Disordered" evidence="1">
    <location>
        <begin position="354"/>
        <end position="373"/>
    </location>
</feature>
<dbReference type="InterPro" id="IPR021109">
    <property type="entry name" value="Peptidase_aspartic_dom_sf"/>
</dbReference>
<dbReference type="Proteomes" id="UP001590951">
    <property type="component" value="Unassembled WGS sequence"/>
</dbReference>
<sequence>MPRYQNYQQDDNDDDDQQPNQRGQQQDDDDYDGDNQRGQAKQQHQADDDDDDNDNTNSRGLEPFQNDDDDDDNKNTVQRGQQNDDDDDENDQRGNAPQQQDDDDDDDDDAENTQRGIQQAQDEDDDDDPAPSPPDGPPPDDDDDDGQTAAKSSNVNINFNINLGGDLEDSDLHEGGAMFSKKLLAQLFSGPGEHDPNEKEVPVHLVQHEHVETADSGEWTIVQLKTQDATGATIYLNAKLDSGADDNFMSFDIYEVTGLDFTPYEGPEGPPTFTMGGGQESEPLGTVRLEYTAGIKPQKFIETFQVMEGLPHDVIIGKPLMTAAHMMMVNPNFANPPEHKALCLMELPPKDKDSKAKALAFQKQKSRRASSGL</sequence>
<dbReference type="CDD" id="cd00303">
    <property type="entry name" value="retropepsin_like"/>
    <property type="match status" value="1"/>
</dbReference>
<gene>
    <name evidence="2" type="ORF">ABVK25_001963</name>
</gene>
<reference evidence="2 3" key="1">
    <citation type="submission" date="2024-09" db="EMBL/GenBank/DDBJ databases">
        <title>Rethinking Asexuality: The Enigmatic Case of Functional Sexual Genes in Lepraria (Stereocaulaceae).</title>
        <authorList>
            <person name="Doellman M."/>
            <person name="Sun Y."/>
            <person name="Barcenas-Pena A."/>
            <person name="Lumbsch H.T."/>
            <person name="Grewe F."/>
        </authorList>
    </citation>
    <scope>NUCLEOTIDE SEQUENCE [LARGE SCALE GENOMIC DNA]</scope>
    <source>
        <strain evidence="2 3">Grewe 0041</strain>
    </source>
</reference>
<comment type="caution">
    <text evidence="2">The sequence shown here is derived from an EMBL/GenBank/DDBJ whole genome shotgun (WGS) entry which is preliminary data.</text>
</comment>
<feature type="region of interest" description="Disordered" evidence="1">
    <location>
        <begin position="1"/>
        <end position="155"/>
    </location>
</feature>
<dbReference type="SUPFAM" id="SSF50630">
    <property type="entry name" value="Acid proteases"/>
    <property type="match status" value="1"/>
</dbReference>